<dbReference type="SUPFAM" id="SSF161098">
    <property type="entry name" value="MetI-like"/>
    <property type="match status" value="1"/>
</dbReference>
<keyword evidence="4 8" id="KW-1003">Cell membrane</keyword>
<keyword evidence="3" id="KW-0813">Transport</keyword>
<dbReference type="GO" id="GO:0005315">
    <property type="term" value="F:phosphate transmembrane transporter activity"/>
    <property type="evidence" value="ECO:0007669"/>
    <property type="project" value="InterPro"/>
</dbReference>
<proteinExistence type="inferred from homology"/>
<evidence type="ECO:0000313" key="11">
    <source>
        <dbReference type="Proteomes" id="UP000001661"/>
    </source>
</evidence>
<name>D9QSW8_ACEAZ</name>
<dbReference type="KEGG" id="aar:Acear_0105"/>
<dbReference type="eggNOG" id="COG0581">
    <property type="taxonomic scope" value="Bacteria"/>
</dbReference>
<dbReference type="RefSeq" id="WP_013277103.1">
    <property type="nucleotide sequence ID" value="NC_014378.1"/>
</dbReference>
<comment type="caution">
    <text evidence="8">Lacks conserved residue(s) required for the propagation of feature annotation.</text>
</comment>
<dbReference type="CDD" id="cd06261">
    <property type="entry name" value="TM_PBP2"/>
    <property type="match status" value="1"/>
</dbReference>
<dbReference type="Gene3D" id="1.10.3720.10">
    <property type="entry name" value="MetI-like"/>
    <property type="match status" value="1"/>
</dbReference>
<evidence type="ECO:0000256" key="2">
    <source>
        <dbReference type="ARBA" id="ARBA00007069"/>
    </source>
</evidence>
<dbReference type="Pfam" id="PF00528">
    <property type="entry name" value="BPD_transp_1"/>
    <property type="match status" value="1"/>
</dbReference>
<organism evidence="10 11">
    <name type="scientific">Acetohalobium arabaticum (strain ATCC 49924 / DSM 5501 / Z-7288)</name>
    <dbReference type="NCBI Taxonomy" id="574087"/>
    <lineage>
        <taxon>Bacteria</taxon>
        <taxon>Bacillati</taxon>
        <taxon>Bacillota</taxon>
        <taxon>Clostridia</taxon>
        <taxon>Halanaerobiales</taxon>
        <taxon>Halobacteroidaceae</taxon>
        <taxon>Acetohalobium</taxon>
    </lineage>
</organism>
<evidence type="ECO:0000259" key="9">
    <source>
        <dbReference type="PROSITE" id="PS50928"/>
    </source>
</evidence>
<comment type="similarity">
    <text evidence="2 8">Belongs to the binding-protein-dependent transport system permease family. CysTW subfamily.</text>
</comment>
<feature type="transmembrane region" description="Helical" evidence="8">
    <location>
        <begin position="124"/>
        <end position="148"/>
    </location>
</feature>
<dbReference type="PROSITE" id="PS50928">
    <property type="entry name" value="ABC_TM1"/>
    <property type="match status" value="1"/>
</dbReference>
<dbReference type="STRING" id="574087.Acear_0105"/>
<dbReference type="InterPro" id="IPR000515">
    <property type="entry name" value="MetI-like"/>
</dbReference>
<evidence type="ECO:0000256" key="5">
    <source>
        <dbReference type="ARBA" id="ARBA00022692"/>
    </source>
</evidence>
<feature type="domain" description="ABC transmembrane type-1" evidence="9">
    <location>
        <begin position="87"/>
        <end position="295"/>
    </location>
</feature>
<dbReference type="HOGENOM" id="CLU_033621_2_2_9"/>
<dbReference type="Proteomes" id="UP000001661">
    <property type="component" value="Chromosome"/>
</dbReference>
<keyword evidence="7 8" id="KW-0472">Membrane</keyword>
<evidence type="ECO:0000313" key="10">
    <source>
        <dbReference type="EMBL" id="ADL11656.1"/>
    </source>
</evidence>
<comment type="subcellular location">
    <subcellularLocation>
        <location evidence="1 8">Cell membrane</location>
        <topology evidence="1 8">Multi-pass membrane protein</topology>
    </subcellularLocation>
</comment>
<dbReference type="GO" id="GO:0035435">
    <property type="term" value="P:phosphate ion transmembrane transport"/>
    <property type="evidence" value="ECO:0007669"/>
    <property type="project" value="InterPro"/>
</dbReference>
<sequence length="308" mass="33008">MESDKSIKNDGVLNQNKLKISDKSIDFRHLKQKLVFGLLGSTLVLSLGILVLIIYFVFSKGLSVISWTFISEMPKNGMTEGGIFPALLGSFYLIVGSISFATPLGVLSAIYMTEYAEEGKIIRIIRIGVNNLAGVPSVVFGLFGLAVFVKFFNFGVSVLSGALTLGIVILPTIIRASEESLMAVPDEYREASLALGATRWDTVKNVVLPAAAPGILTGCILGVGRVAGETAPILFTAATYYTGQLPTSVFDEIMALPYQIYALVTAGTSPAQQTPLAYGTAVVLLFLVITINLVAIGLRFYYGNMIKD</sequence>
<keyword evidence="6 8" id="KW-1133">Transmembrane helix</keyword>
<keyword evidence="11" id="KW-1185">Reference proteome</keyword>
<feature type="transmembrane region" description="Helical" evidence="8">
    <location>
        <begin position="34"/>
        <end position="58"/>
    </location>
</feature>
<dbReference type="EMBL" id="CP002105">
    <property type="protein sequence ID" value="ADL11656.1"/>
    <property type="molecule type" value="Genomic_DNA"/>
</dbReference>
<protein>
    <recommendedName>
        <fullName evidence="8">Phosphate transport system permease protein PstA</fullName>
    </recommendedName>
</protein>
<dbReference type="InterPro" id="IPR005672">
    <property type="entry name" value="Phosphate_PstA"/>
</dbReference>
<dbReference type="AlphaFoldDB" id="D9QSW8"/>
<gene>
    <name evidence="10" type="ordered locus">Acear_0105</name>
</gene>
<evidence type="ECO:0000256" key="8">
    <source>
        <dbReference type="RuleBase" id="RU363043"/>
    </source>
</evidence>
<keyword evidence="5 8" id="KW-0812">Transmembrane</keyword>
<dbReference type="NCBIfam" id="TIGR00974">
    <property type="entry name" value="3a0107s02c"/>
    <property type="match status" value="1"/>
</dbReference>
<dbReference type="PANTHER" id="PTHR43470:SF3">
    <property type="entry name" value="PHOSPHATE TRANSPORT SYSTEM PERMEASE PROTEIN PSTA-RELATED"/>
    <property type="match status" value="1"/>
</dbReference>
<evidence type="ECO:0000256" key="1">
    <source>
        <dbReference type="ARBA" id="ARBA00004651"/>
    </source>
</evidence>
<evidence type="ECO:0000256" key="4">
    <source>
        <dbReference type="ARBA" id="ARBA00022475"/>
    </source>
</evidence>
<dbReference type="InterPro" id="IPR035906">
    <property type="entry name" value="MetI-like_sf"/>
</dbReference>
<accession>D9QSW8</accession>
<evidence type="ECO:0000256" key="3">
    <source>
        <dbReference type="ARBA" id="ARBA00022448"/>
    </source>
</evidence>
<feature type="transmembrane region" description="Helical" evidence="8">
    <location>
        <begin position="83"/>
        <end position="112"/>
    </location>
</feature>
<dbReference type="OrthoDB" id="9785113at2"/>
<reference evidence="10 11" key="1">
    <citation type="journal article" date="2010" name="Stand. Genomic Sci.">
        <title>Complete genome sequence of Acetohalobium arabaticum type strain (Z-7288).</title>
        <authorList>
            <person name="Sikorski J."/>
            <person name="Lapidus A."/>
            <person name="Chertkov O."/>
            <person name="Lucas S."/>
            <person name="Copeland A."/>
            <person name="Glavina Del Rio T."/>
            <person name="Nolan M."/>
            <person name="Tice H."/>
            <person name="Cheng J.F."/>
            <person name="Han C."/>
            <person name="Brambilla E."/>
            <person name="Pitluck S."/>
            <person name="Liolios K."/>
            <person name="Ivanova N."/>
            <person name="Mavromatis K."/>
            <person name="Mikhailova N."/>
            <person name="Pati A."/>
            <person name="Bruce D."/>
            <person name="Detter C."/>
            <person name="Tapia R."/>
            <person name="Goodwin L."/>
            <person name="Chen A."/>
            <person name="Palaniappan K."/>
            <person name="Land M."/>
            <person name="Hauser L."/>
            <person name="Chang Y.J."/>
            <person name="Jeffries C.D."/>
            <person name="Rohde M."/>
            <person name="Goker M."/>
            <person name="Spring S."/>
            <person name="Woyke T."/>
            <person name="Bristow J."/>
            <person name="Eisen J.A."/>
            <person name="Markowitz V."/>
            <person name="Hugenholtz P."/>
            <person name="Kyrpides N.C."/>
            <person name="Klenk H.P."/>
        </authorList>
    </citation>
    <scope>NUCLEOTIDE SEQUENCE [LARGE SCALE GENOMIC DNA]</scope>
    <source>
        <strain evidence="11">ATCC 49924 / DSM 5501 / Z-7288</strain>
    </source>
</reference>
<feature type="transmembrane region" description="Helical" evidence="8">
    <location>
        <begin position="276"/>
        <end position="302"/>
    </location>
</feature>
<dbReference type="GO" id="GO:0005886">
    <property type="term" value="C:plasma membrane"/>
    <property type="evidence" value="ECO:0007669"/>
    <property type="project" value="UniProtKB-SubCell"/>
</dbReference>
<evidence type="ECO:0000256" key="6">
    <source>
        <dbReference type="ARBA" id="ARBA00022989"/>
    </source>
</evidence>
<evidence type="ECO:0000256" key="7">
    <source>
        <dbReference type="ARBA" id="ARBA00023136"/>
    </source>
</evidence>
<feature type="transmembrane region" description="Helical" evidence="8">
    <location>
        <begin position="154"/>
        <end position="174"/>
    </location>
</feature>
<dbReference type="PANTHER" id="PTHR43470">
    <property type="entry name" value="PHOSPHATE TRANSPORT SYSTEM PERMEASE PROTEIN PSTA-RELATED"/>
    <property type="match status" value="1"/>
</dbReference>